<dbReference type="EMBL" id="JBFYGN010000015">
    <property type="protein sequence ID" value="MEX8193879.1"/>
    <property type="molecule type" value="Genomic_DNA"/>
</dbReference>
<keyword evidence="3" id="KW-1185">Reference proteome</keyword>
<accession>A0ABV3ZXI1</accession>
<dbReference type="Proteomes" id="UP001561046">
    <property type="component" value="Unassembled WGS sequence"/>
</dbReference>
<dbReference type="RefSeq" id="WP_369339074.1">
    <property type="nucleotide sequence ID" value="NZ_JBFYGN010000015.1"/>
</dbReference>
<dbReference type="PANTHER" id="PTHR43689:SF8">
    <property type="entry name" value="ALPHA_BETA-HYDROLASES SUPERFAMILY PROTEIN"/>
    <property type="match status" value="1"/>
</dbReference>
<dbReference type="GO" id="GO:0016787">
    <property type="term" value="F:hydrolase activity"/>
    <property type="evidence" value="ECO:0007669"/>
    <property type="project" value="UniProtKB-KW"/>
</dbReference>
<dbReference type="PRINTS" id="PR00111">
    <property type="entry name" value="ABHYDROLASE"/>
</dbReference>
<dbReference type="Gene3D" id="3.40.50.1820">
    <property type="entry name" value="alpha/beta hydrolase"/>
    <property type="match status" value="1"/>
</dbReference>
<dbReference type="SUPFAM" id="SSF53474">
    <property type="entry name" value="alpha/beta-Hydrolases"/>
    <property type="match status" value="1"/>
</dbReference>
<feature type="domain" description="AB hydrolase-1" evidence="1">
    <location>
        <begin position="36"/>
        <end position="273"/>
    </location>
</feature>
<protein>
    <submittedName>
        <fullName evidence="2">Alpha/beta fold hydrolase</fullName>
    </submittedName>
</protein>
<name>A0ABV3ZXI1_9BURK</name>
<evidence type="ECO:0000313" key="2">
    <source>
        <dbReference type="EMBL" id="MEX8193879.1"/>
    </source>
</evidence>
<dbReference type="InterPro" id="IPR029058">
    <property type="entry name" value="AB_hydrolase_fold"/>
</dbReference>
<evidence type="ECO:0000313" key="3">
    <source>
        <dbReference type="Proteomes" id="UP001561046"/>
    </source>
</evidence>
<reference evidence="2 3" key="1">
    <citation type="journal article" date="2013" name="Int. J. Syst. Evol. Microbiol.">
        <title>Comamonas guangdongensis sp. nov., isolated from subterranean forest sediment, and emended description of the genus Comamonas.</title>
        <authorList>
            <person name="Zhang J."/>
            <person name="Wang Y."/>
            <person name="Zhou S."/>
            <person name="Wu C."/>
            <person name="He J."/>
            <person name="Li F."/>
        </authorList>
    </citation>
    <scope>NUCLEOTIDE SEQUENCE [LARGE SCALE GENOMIC DNA]</scope>
    <source>
        <strain evidence="2 3">CCTCC AB2011133</strain>
    </source>
</reference>
<dbReference type="PANTHER" id="PTHR43689">
    <property type="entry name" value="HYDROLASE"/>
    <property type="match status" value="1"/>
</dbReference>
<comment type="caution">
    <text evidence="2">The sequence shown here is derived from an EMBL/GenBank/DDBJ whole genome shotgun (WGS) entry which is preliminary data.</text>
</comment>
<dbReference type="InterPro" id="IPR000073">
    <property type="entry name" value="AB_hydrolase_1"/>
</dbReference>
<dbReference type="Pfam" id="PF00561">
    <property type="entry name" value="Abhydrolase_1"/>
    <property type="match status" value="1"/>
</dbReference>
<keyword evidence="2" id="KW-0378">Hydrolase</keyword>
<sequence length="286" mass="31871">MNSNISEEASSRFITITEDGKPLQLHYHDVGRGDKVVVMLHGSGPGASGWSNFHRNIEPLVDAGYRVILLDCPGWSKSDSILSTGSRSDLNARCLKAVLDLLGIAKVHIIGNSMGAHSAVGFALANPQAIDKLVLMGGGTGGPSQFVPMPTEGIKLIGALYREPTVENLKRMMNVFVYDASSLTEELYQQRLANILARRDHLENFVKSLQINPRQFSDYGHRLPEIKAKTLVIWGRDDRFVPLDIGLRVIWGIPNAEMHIFNQCGHWAQWEHADTFNRMVREFLAR</sequence>
<organism evidence="2 3">
    <name type="scientific">Comamonas guangdongensis</name>
    <dbReference type="NCBI Taxonomy" id="510515"/>
    <lineage>
        <taxon>Bacteria</taxon>
        <taxon>Pseudomonadati</taxon>
        <taxon>Pseudomonadota</taxon>
        <taxon>Betaproteobacteria</taxon>
        <taxon>Burkholderiales</taxon>
        <taxon>Comamonadaceae</taxon>
        <taxon>Comamonas</taxon>
    </lineage>
</organism>
<gene>
    <name evidence="2" type="ORF">AB6724_13625</name>
</gene>
<proteinExistence type="predicted"/>
<evidence type="ECO:0000259" key="1">
    <source>
        <dbReference type="Pfam" id="PF00561"/>
    </source>
</evidence>